<feature type="compositionally biased region" description="Basic residues" evidence="2">
    <location>
        <begin position="153"/>
        <end position="175"/>
    </location>
</feature>
<feature type="compositionally biased region" description="Low complexity" evidence="2">
    <location>
        <begin position="179"/>
        <end position="201"/>
    </location>
</feature>
<feature type="compositionally biased region" description="Acidic residues" evidence="2">
    <location>
        <begin position="852"/>
        <end position="871"/>
    </location>
</feature>
<sequence>MAKLKAANISESRLVLAMAQNAYHAAAQKADSIARSVNALERKEADYKALRRRNKEWHHEYNVVVAQLVAESSALEREQENVRRCLEALDKAEKVAVAAEQLAEPNASIDPKNVDVGQVSASSTSAVNASSELSELSNDGGGKEGARGSKPSRGTKKAPSKSVKKGNQKAARAGRGRNTGHTTTSTSEAPTTPEAPTTEAPAHPDKIDVQDATETVTPTHDDLSIANTNRITTALAKDAAARLTGPGSNEAPTDGGKVDAQEHMETVTATPGDISIVNTNPITTAIPGDTATSLADPGCMDALEPVNTVDSAVKTQDLNCNSAVINQAAQGARTEHIHCTTAPVSDASAVDDIPIIEGLDGDRGGASLSTGVEGNGGSEDTCPTGGETVEDTPPISVPKPVVPSPTPSNFTTSIVPMAPDVHDNLSNDMNGATPSLHSGILAEPEINGNQSMSEDISFRQRMNDALRNTIQSILDSSPSTNLRQYRPPINVGTSGKNAPPPPSDIDDPFPTPDSRQFAMETDGNVFDSIAKPIDKEQLSVQSAPSTRTSTQAVEVLQVIPGLRELQEKLSRIPLGPEGPGSVECPLKLFTVPPIAHDLPGVSADELFERVINDLFHQVFMGRSSEELARAISSGRQGVAGFCDFVTYFSAVGVHCSVFEPRILKLSEAVDIAFPVEHAGEICKQHDDISPGSESSKSSKGIACETALSNAEKGAEEREKDQAALSPGLDGNNYQVKHERPPSMNLLSEVDTEGTFFKRLADSMASAEVRVSRSKVKKVETKKDRQKRLAAAAAERKARAEMKALSAQKKRKTGTNGKVSVSVKSKSARAGAGEASAEKHSGKRTHEEITNRDDDEYFPEADEEKEEDYEDDEHLHQSYKQGEKETPEQHFSRMTDLATTAIENFLENPRDPRKQQIPFGIRNWIRDDSKNCPIAGTTCVELSIHILTTKYGLIKCDYHHWSDKSTLKNDYTAELKPKAERIGMFGQLVTGVPKKPILLKRDTGKSPELGYCHCGCRVKDAVGGLYIYKTQRIYSETHQLDEGFNDIHMDPRNRNILLRALEEESGLKMYERFSHVLSTEGLLRYVEIKDEEREALKKERLVGKRS</sequence>
<dbReference type="AlphaFoldDB" id="A0AAW0CY40"/>
<feature type="compositionally biased region" description="Basic and acidic residues" evidence="2">
    <location>
        <begin position="872"/>
        <end position="887"/>
    </location>
</feature>
<keyword evidence="1" id="KW-0175">Coiled coil</keyword>
<feature type="region of interest" description="Disordered" evidence="2">
    <location>
        <begin position="475"/>
        <end position="509"/>
    </location>
</feature>
<proteinExistence type="predicted"/>
<dbReference type="Proteomes" id="UP001383192">
    <property type="component" value="Unassembled WGS sequence"/>
</dbReference>
<feature type="coiled-coil region" evidence="1">
    <location>
        <begin position="33"/>
        <end position="95"/>
    </location>
</feature>
<feature type="compositionally biased region" description="Low complexity" evidence="2">
    <location>
        <begin position="120"/>
        <end position="134"/>
    </location>
</feature>
<feature type="compositionally biased region" description="Low complexity" evidence="2">
    <location>
        <begin position="816"/>
        <end position="834"/>
    </location>
</feature>
<evidence type="ECO:0000256" key="1">
    <source>
        <dbReference type="SAM" id="Coils"/>
    </source>
</evidence>
<feature type="region of interest" description="Disordered" evidence="2">
    <location>
        <begin position="108"/>
        <end position="205"/>
    </location>
</feature>
<name>A0AAW0CY40_9AGAR</name>
<gene>
    <name evidence="3" type="ORF">VNI00_008002</name>
</gene>
<organism evidence="3 4">
    <name type="scientific">Paramarasmius palmivorus</name>
    <dbReference type="NCBI Taxonomy" id="297713"/>
    <lineage>
        <taxon>Eukaryota</taxon>
        <taxon>Fungi</taxon>
        <taxon>Dikarya</taxon>
        <taxon>Basidiomycota</taxon>
        <taxon>Agaricomycotina</taxon>
        <taxon>Agaricomycetes</taxon>
        <taxon>Agaricomycetidae</taxon>
        <taxon>Agaricales</taxon>
        <taxon>Marasmiineae</taxon>
        <taxon>Marasmiaceae</taxon>
        <taxon>Paramarasmius</taxon>
    </lineage>
</organism>
<feature type="region of interest" description="Disordered" evidence="2">
    <location>
        <begin position="708"/>
        <end position="744"/>
    </location>
</feature>
<reference evidence="3 4" key="1">
    <citation type="submission" date="2024-01" db="EMBL/GenBank/DDBJ databases">
        <title>A draft genome for a cacao thread blight-causing isolate of Paramarasmius palmivorus.</title>
        <authorList>
            <person name="Baruah I.K."/>
            <person name="Bukari Y."/>
            <person name="Amoako-Attah I."/>
            <person name="Meinhardt L.W."/>
            <person name="Bailey B.A."/>
            <person name="Cohen S.P."/>
        </authorList>
    </citation>
    <scope>NUCLEOTIDE SEQUENCE [LARGE SCALE GENOMIC DNA]</scope>
    <source>
        <strain evidence="3 4">GH-12</strain>
    </source>
</reference>
<accession>A0AAW0CY40</accession>
<evidence type="ECO:0000256" key="2">
    <source>
        <dbReference type="SAM" id="MobiDB-lite"/>
    </source>
</evidence>
<feature type="compositionally biased region" description="Basic and acidic residues" evidence="2">
    <location>
        <begin position="712"/>
        <end position="721"/>
    </location>
</feature>
<evidence type="ECO:0000313" key="3">
    <source>
        <dbReference type="EMBL" id="KAK7043838.1"/>
    </source>
</evidence>
<evidence type="ECO:0000313" key="4">
    <source>
        <dbReference type="Proteomes" id="UP001383192"/>
    </source>
</evidence>
<comment type="caution">
    <text evidence="3">The sequence shown here is derived from an EMBL/GenBank/DDBJ whole genome shotgun (WGS) entry which is preliminary data.</text>
</comment>
<dbReference type="EMBL" id="JAYKXP010000027">
    <property type="protein sequence ID" value="KAK7043838.1"/>
    <property type="molecule type" value="Genomic_DNA"/>
</dbReference>
<feature type="compositionally biased region" description="Basic and acidic residues" evidence="2">
    <location>
        <begin position="835"/>
        <end position="851"/>
    </location>
</feature>
<feature type="region of interest" description="Disordered" evidence="2">
    <location>
        <begin position="793"/>
        <end position="887"/>
    </location>
</feature>
<keyword evidence="4" id="KW-1185">Reference proteome</keyword>
<protein>
    <submittedName>
        <fullName evidence="3">Uncharacterized protein</fullName>
    </submittedName>
</protein>